<organism evidence="1 2">
    <name type="scientific">Camellia lanceoleosa</name>
    <dbReference type="NCBI Taxonomy" id="1840588"/>
    <lineage>
        <taxon>Eukaryota</taxon>
        <taxon>Viridiplantae</taxon>
        <taxon>Streptophyta</taxon>
        <taxon>Embryophyta</taxon>
        <taxon>Tracheophyta</taxon>
        <taxon>Spermatophyta</taxon>
        <taxon>Magnoliopsida</taxon>
        <taxon>eudicotyledons</taxon>
        <taxon>Gunneridae</taxon>
        <taxon>Pentapetalae</taxon>
        <taxon>asterids</taxon>
        <taxon>Ericales</taxon>
        <taxon>Theaceae</taxon>
        <taxon>Camellia</taxon>
    </lineage>
</organism>
<dbReference type="Proteomes" id="UP001060215">
    <property type="component" value="Chromosome 1"/>
</dbReference>
<keyword evidence="2" id="KW-1185">Reference proteome</keyword>
<dbReference type="EMBL" id="CM045758">
    <property type="protein sequence ID" value="KAI8028922.1"/>
    <property type="molecule type" value="Genomic_DNA"/>
</dbReference>
<protein>
    <submittedName>
        <fullName evidence="1">Ubiquitin carboxyl-terminal hydrolase 12</fullName>
    </submittedName>
</protein>
<sequence>MGIDLGLGANLLRRCYIYETQHEFNSRESDWGFTSFMPLSELHDPSKGFLVNDTIVVEADFTSQSHDFSVDIKFHIRLKKEQEEKEQKRMEKAKAHLYTIIKVARDEDLLEQIGRDIYFDLVDHDKVRSFRIQKQMPFNLFKEEVAKEFGIPVQFQRFWLWAKRQNHTYRPHQPLTPQEETQSVGQLREVSNKASNAELKLFLEVELGQDLKLIPPPLKSKVEMLLFFKQYDPLKEELRYVGRLFVKANGKPAEILTKLNELAGFSPDEEIELFEEIKFEPIVMCEHIDKNLTFRGSQLEDGDIICFQKSSQVESGEQCRCADVPAFLEYVHNRQVVIHTIRLPKLSTVGDVINDLKTKVPDEEFSKWKFAFLSFGRPKYLQDSDVVSSRFQRRDVCSAWEQHLGLEHPDNTPKRSYVANQFRKNKNKSILLALDIPLGELFDPDRGYLLDDTIIVETDIAVPSRDSKESGCQEESQHPSQDNNSGNVEVDTTAISGEEVSSVESVWQGLVLTEAPSVDKDAERVHSESTLYTSFSGTSPQQAAQPILGTQGSSEATPVGATSTITQAGGHASSGQASGNARGCNIGKVRFLSCWVSSEASLLLERIHGLHNETFTKFSMKGHILQTMLLESFASFIESMSNTKVHDVEALCLAAISIEDFEQVGLDLSWLKQRLDEAKRVNKHTESLTFVDLCESALKVARAKVCELEAKVRELEESLVNAKAEVEVGSRDLPKSLGVDDSVLKDVV</sequence>
<evidence type="ECO:0000313" key="1">
    <source>
        <dbReference type="EMBL" id="KAI8028922.1"/>
    </source>
</evidence>
<gene>
    <name evidence="1" type="ORF">LOK49_LG01G00251</name>
</gene>
<accession>A0ACC0ISP8</accession>
<reference evidence="1 2" key="1">
    <citation type="journal article" date="2022" name="Plant J.">
        <title>Chromosome-level genome of Camellia lanceoleosa provides a valuable resource for understanding genome evolution and self-incompatibility.</title>
        <authorList>
            <person name="Gong W."/>
            <person name="Xiao S."/>
            <person name="Wang L."/>
            <person name="Liao Z."/>
            <person name="Chang Y."/>
            <person name="Mo W."/>
            <person name="Hu G."/>
            <person name="Li W."/>
            <person name="Zhao G."/>
            <person name="Zhu H."/>
            <person name="Hu X."/>
            <person name="Ji K."/>
            <person name="Xiang X."/>
            <person name="Song Q."/>
            <person name="Yuan D."/>
            <person name="Jin S."/>
            <person name="Zhang L."/>
        </authorList>
    </citation>
    <scope>NUCLEOTIDE SEQUENCE [LARGE SCALE GENOMIC DNA]</scope>
    <source>
        <strain evidence="1">SQ_2022a</strain>
    </source>
</reference>
<comment type="caution">
    <text evidence="1">The sequence shown here is derived from an EMBL/GenBank/DDBJ whole genome shotgun (WGS) entry which is preliminary data.</text>
</comment>
<evidence type="ECO:0000313" key="2">
    <source>
        <dbReference type="Proteomes" id="UP001060215"/>
    </source>
</evidence>
<name>A0ACC0ISP8_9ERIC</name>
<keyword evidence="1" id="KW-0378">Hydrolase</keyword>
<proteinExistence type="predicted"/>